<dbReference type="HAMAP" id="MF_00252">
    <property type="entry name" value="Lys_tRNA_synth_class2"/>
    <property type="match status" value="1"/>
</dbReference>
<evidence type="ECO:0000256" key="18">
    <source>
        <dbReference type="ARBA" id="ARBA00048573"/>
    </source>
</evidence>
<proteinExistence type="inferred from homology"/>
<evidence type="ECO:0000256" key="8">
    <source>
        <dbReference type="ARBA" id="ARBA00022723"/>
    </source>
</evidence>
<protein>
    <recommendedName>
        <fullName evidence="19">Lysine--tRNA ligase</fullName>
        <ecNumber evidence="19">6.1.1.6</ecNumber>
    </recommendedName>
    <alternativeName>
        <fullName evidence="19">Lysyl-tRNA synthetase</fullName>
        <shortName evidence="19">LysRS</shortName>
    </alternativeName>
</protein>
<keyword evidence="6" id="KW-0808">Transferase</keyword>
<evidence type="ECO:0000256" key="21">
    <source>
        <dbReference type="SAM" id="Phobius"/>
    </source>
</evidence>
<dbReference type="GO" id="GO:0005886">
    <property type="term" value="C:plasma membrane"/>
    <property type="evidence" value="ECO:0007669"/>
    <property type="project" value="UniProtKB-SubCell"/>
</dbReference>
<keyword evidence="8 19" id="KW-0479">Metal-binding</keyword>
<comment type="subunit">
    <text evidence="19">Homodimer.</text>
</comment>
<evidence type="ECO:0000256" key="9">
    <source>
        <dbReference type="ARBA" id="ARBA00022741"/>
    </source>
</evidence>
<keyword evidence="14" id="KW-0046">Antibiotic resistance</keyword>
<evidence type="ECO:0000256" key="4">
    <source>
        <dbReference type="ARBA" id="ARBA00022475"/>
    </source>
</evidence>
<feature type="transmembrane region" description="Helical" evidence="21">
    <location>
        <begin position="540"/>
        <end position="562"/>
    </location>
</feature>
<comment type="subcellular location">
    <subcellularLocation>
        <location evidence="1">Cell membrane</location>
        <topology evidence="1">Multi-pass membrane protein</topology>
    </subcellularLocation>
    <subcellularLocation>
        <location evidence="19">Cytoplasm</location>
    </subcellularLocation>
</comment>
<feature type="compositionally biased region" description="Low complexity" evidence="20">
    <location>
        <begin position="498"/>
        <end position="520"/>
    </location>
</feature>
<dbReference type="Gene3D" id="2.40.50.140">
    <property type="entry name" value="Nucleic acid-binding proteins"/>
    <property type="match status" value="1"/>
</dbReference>
<evidence type="ECO:0000256" key="5">
    <source>
        <dbReference type="ARBA" id="ARBA00022598"/>
    </source>
</evidence>
<feature type="binding site" evidence="19">
    <location>
        <position position="393"/>
    </location>
    <ligand>
        <name>Mg(2+)</name>
        <dbReference type="ChEBI" id="CHEBI:18420"/>
        <label>2</label>
    </ligand>
</feature>
<dbReference type="InterPro" id="IPR012340">
    <property type="entry name" value="NA-bd_OB-fold"/>
</dbReference>
<evidence type="ECO:0000256" key="15">
    <source>
        <dbReference type="ARBA" id="ARBA00023268"/>
    </source>
</evidence>
<dbReference type="InterPro" id="IPR004365">
    <property type="entry name" value="NA-bd_OB_tRNA"/>
</dbReference>
<accession>A0A387BM61</accession>
<dbReference type="GO" id="GO:0004824">
    <property type="term" value="F:lysine-tRNA ligase activity"/>
    <property type="evidence" value="ECO:0007669"/>
    <property type="project" value="UniProtKB-UniRule"/>
</dbReference>
<feature type="transmembrane region" description="Helical" evidence="21">
    <location>
        <begin position="718"/>
        <end position="740"/>
    </location>
</feature>
<dbReference type="CDD" id="cd04322">
    <property type="entry name" value="LysRS_N"/>
    <property type="match status" value="1"/>
</dbReference>
<keyword evidence="12" id="KW-0443">Lipid metabolism</keyword>
<dbReference type="NCBIfam" id="NF001756">
    <property type="entry name" value="PRK00484.1"/>
    <property type="match status" value="1"/>
</dbReference>
<dbReference type="PANTHER" id="PTHR42918">
    <property type="entry name" value="LYSYL-TRNA SYNTHETASE"/>
    <property type="match status" value="1"/>
</dbReference>
<dbReference type="KEGG" id="gry:D7I44_09565"/>
<gene>
    <name evidence="19 23" type="primary">lysS</name>
    <name evidence="23" type="ORF">D7I44_09565</name>
</gene>
<dbReference type="InterPro" id="IPR004364">
    <property type="entry name" value="Aa-tRNA-synt_II"/>
</dbReference>
<dbReference type="CDD" id="cd00775">
    <property type="entry name" value="LysRS_core"/>
    <property type="match status" value="1"/>
</dbReference>
<dbReference type="InterPro" id="IPR002313">
    <property type="entry name" value="Lys-tRNA-ligase_II"/>
</dbReference>
<dbReference type="AlphaFoldDB" id="A0A387BM61"/>
<comment type="catalytic activity">
    <reaction evidence="18 19">
        <text>tRNA(Lys) + L-lysine + ATP = L-lysyl-tRNA(Lys) + AMP + diphosphate</text>
        <dbReference type="Rhea" id="RHEA:20792"/>
        <dbReference type="Rhea" id="RHEA-COMP:9696"/>
        <dbReference type="Rhea" id="RHEA-COMP:9697"/>
        <dbReference type="ChEBI" id="CHEBI:30616"/>
        <dbReference type="ChEBI" id="CHEBI:32551"/>
        <dbReference type="ChEBI" id="CHEBI:33019"/>
        <dbReference type="ChEBI" id="CHEBI:78442"/>
        <dbReference type="ChEBI" id="CHEBI:78529"/>
        <dbReference type="ChEBI" id="CHEBI:456215"/>
        <dbReference type="EC" id="6.1.1.6"/>
    </reaction>
</comment>
<evidence type="ECO:0000256" key="7">
    <source>
        <dbReference type="ARBA" id="ARBA00022692"/>
    </source>
</evidence>
<organism evidence="23 24">
    <name type="scientific">Gryllotalpicola protaetiae</name>
    <dbReference type="NCBI Taxonomy" id="2419771"/>
    <lineage>
        <taxon>Bacteria</taxon>
        <taxon>Bacillati</taxon>
        <taxon>Actinomycetota</taxon>
        <taxon>Actinomycetes</taxon>
        <taxon>Micrococcales</taxon>
        <taxon>Microbacteriaceae</taxon>
        <taxon>Gryllotalpicola</taxon>
    </lineage>
</organism>
<dbReference type="Pfam" id="PF01336">
    <property type="entry name" value="tRNA_anti-codon"/>
    <property type="match status" value="1"/>
</dbReference>
<evidence type="ECO:0000256" key="17">
    <source>
        <dbReference type="ARBA" id="ARBA00047540"/>
    </source>
</evidence>
<keyword evidence="15" id="KW-0511">Multifunctional enzyme</keyword>
<dbReference type="InterPro" id="IPR024320">
    <property type="entry name" value="LPG_synthase_C"/>
</dbReference>
<name>A0A387BM61_9MICO</name>
<evidence type="ECO:0000259" key="22">
    <source>
        <dbReference type="PROSITE" id="PS50862"/>
    </source>
</evidence>
<dbReference type="PRINTS" id="PR00982">
    <property type="entry name" value="TRNASYNTHLYS"/>
</dbReference>
<dbReference type="SUPFAM" id="SSF50249">
    <property type="entry name" value="Nucleic acid-binding proteins"/>
    <property type="match status" value="1"/>
</dbReference>
<feature type="binding site" evidence="19">
    <location>
        <position position="386"/>
    </location>
    <ligand>
        <name>Mg(2+)</name>
        <dbReference type="ChEBI" id="CHEBI:18420"/>
        <label>1</label>
    </ligand>
</feature>
<dbReference type="GO" id="GO:0006430">
    <property type="term" value="P:lysyl-tRNA aminoacylation"/>
    <property type="evidence" value="ECO:0007669"/>
    <property type="project" value="UniProtKB-UniRule"/>
</dbReference>
<reference evidence="23 24" key="1">
    <citation type="submission" date="2018-09" db="EMBL/GenBank/DDBJ databases">
        <title>Genome sequencing of strain 2DFW10M-5.</title>
        <authorList>
            <person name="Heo J."/>
            <person name="Kim S.-J."/>
            <person name="Kwon S.-W."/>
        </authorList>
    </citation>
    <scope>NUCLEOTIDE SEQUENCE [LARGE SCALE GENOMIC DNA]</scope>
    <source>
        <strain evidence="23 24">2DFW10M-5</strain>
    </source>
</reference>
<keyword evidence="13 19" id="KW-0030">Aminoacyl-tRNA synthetase</keyword>
<comment type="cofactor">
    <cofactor evidence="19">
        <name>Mg(2+)</name>
        <dbReference type="ChEBI" id="CHEBI:18420"/>
    </cofactor>
    <text evidence="19">Binds 3 Mg(2+) ions per subunit.</text>
</comment>
<dbReference type="SUPFAM" id="SSF55681">
    <property type="entry name" value="Class II aaRS and biotin synthetases"/>
    <property type="match status" value="1"/>
</dbReference>
<dbReference type="GO" id="GO:0005524">
    <property type="term" value="F:ATP binding"/>
    <property type="evidence" value="ECO:0007669"/>
    <property type="project" value="UniProtKB-UniRule"/>
</dbReference>
<dbReference type="PANTHER" id="PTHR42918:SF15">
    <property type="entry name" value="LYSINE--TRNA LIGASE, CHLOROPLASTIC_MITOCHONDRIAL"/>
    <property type="match status" value="1"/>
</dbReference>
<keyword evidence="19" id="KW-0648">Protein biosynthesis</keyword>
<feature type="transmembrane region" description="Helical" evidence="21">
    <location>
        <begin position="659"/>
        <end position="680"/>
    </location>
</feature>
<dbReference type="PROSITE" id="PS50862">
    <property type="entry name" value="AA_TRNA_LIGASE_II"/>
    <property type="match status" value="1"/>
</dbReference>
<dbReference type="InterPro" id="IPR045864">
    <property type="entry name" value="aa-tRNA-synth_II/BPL/LPL"/>
</dbReference>
<comment type="similarity">
    <text evidence="3">In the C-terminal section; belongs to the class-II aminoacyl-tRNA synthetase family.</text>
</comment>
<evidence type="ECO:0000256" key="13">
    <source>
        <dbReference type="ARBA" id="ARBA00023146"/>
    </source>
</evidence>
<sequence length="1098" mass="120567">MDPSRAEDLPAYRFDVDRHAADIAAEWGTLAPGERGTAPVSCAGRLMLVRHHGGLIFAVLQDRTARMQLFVDRAAVGDELHARFGALRRGDWVGVTGPVMRTDRGELSIAVTELTLLGRAARRPPDKDKAFDDIEARSRRRYVDLMVNERTRETFRIRRAVIDSIRDGLRARGFWEVEGPMLQSIQGGATARPFITHHNALDLDLYLRIALELHLKRLIVGGMERVFELSRVFRNEGIDVRHNPEFTMLEAYQAFADYGDMMELVESLVVSAARAALGDHLVVTVGDRRIDLAPPWPRITLDELIRTRLGVSMDPTMPVDEARAILDGLGVEWEPGWGSGKLMKQVVDERIQHEIIEPVFCVDYPEEVSPLARLHRSRPGYVERFELMVAGFELCNAYSEQNDPVAQLAAFEAEARAKAQGDPEAGDIDEDYVQALEYGLPATGGLGIGIDRLVMLLSGAGNIREVVLFPTLRPIGGGRSLGAGHPLGLGRLADRDGTVPAAPPVATAGPAQAGPVPAEPIMRPDAPPDTRPAQRSRRPVLALAWLTLIGGVIQLLPLVPVLHSRLQADPIGPLWFRVTGHLVSTLLGLLLILLAGQVARGKRRAWQLSLILFGAGAAVNALKGPHPVSLAYCLVMLAALLAYDSRFRGRSDPPSLLRLVRLVPLYVAAVLLFGFVTLALGRHQLGAPLTFLGGLETIARGLIGLPGPYDYAHPFFDAYFRGALLALGVAGALGAAFLLFRPFQARQPHSPQSWERARRLVHSYGSDTLAYFTLRPDKSFFFGSDGEAFLAYTYLGGYALVSGDPIGAGASVDRLLDEFLAFCDDRSWKVAFLGARGSESARYTARGLHSFYLGDEAIVECQRFTLEGAGMKGVRAAVNRVGRTHRFELLRESQASPQLVAALNGISARWRGKAPERGFTMSLSQDVEGNGRNPEFLLCVALDEDDRPSGFLRLVPAYGEDFGYTLDLMRHLPDAPNGMTEFLIARTAEALRAEGIDRLSMNFAMWGRLYSDDIRYSPTQWLAKRAIDVLNPFFQIKSLRDFNEKFSPRWLGRVLVFQEPADLPQVGLLYAGAEGFLSIPVVGELFVPRAVGEESAVG</sequence>
<evidence type="ECO:0000256" key="3">
    <source>
        <dbReference type="ARBA" id="ARBA00009968"/>
    </source>
</evidence>
<dbReference type="GO" id="GO:0006629">
    <property type="term" value="P:lipid metabolic process"/>
    <property type="evidence" value="ECO:0007669"/>
    <property type="project" value="UniProtKB-KW"/>
</dbReference>
<dbReference type="Pfam" id="PF00152">
    <property type="entry name" value="tRNA-synt_2"/>
    <property type="match status" value="1"/>
</dbReference>
<dbReference type="Gene3D" id="3.30.930.10">
    <property type="entry name" value="Bira Bifunctional Protein, Domain 2"/>
    <property type="match status" value="1"/>
</dbReference>
<feature type="transmembrane region" description="Helical" evidence="21">
    <location>
        <begin position="574"/>
        <end position="593"/>
    </location>
</feature>
<dbReference type="GO" id="GO:0000287">
    <property type="term" value="F:magnesium ion binding"/>
    <property type="evidence" value="ECO:0007669"/>
    <property type="project" value="UniProtKB-UniRule"/>
</dbReference>
<keyword evidence="5 19" id="KW-0436">Ligase</keyword>
<dbReference type="InterPro" id="IPR018149">
    <property type="entry name" value="Lys-tRNA-synth_II_C"/>
</dbReference>
<dbReference type="OrthoDB" id="9801152at2"/>
<dbReference type="Pfam" id="PF09924">
    <property type="entry name" value="LPG_synthase_C"/>
    <property type="match status" value="1"/>
</dbReference>
<evidence type="ECO:0000256" key="14">
    <source>
        <dbReference type="ARBA" id="ARBA00023251"/>
    </source>
</evidence>
<keyword evidence="11 21" id="KW-1133">Transmembrane helix</keyword>
<keyword evidence="19" id="KW-0460">Magnesium</keyword>
<comment type="function">
    <text evidence="16">Catalyzes the production of L-lysyl-tRNA(Lys)transfer and the transfer of a lysyl group from L-lysyl-tRNA(Lys) to membrane-bound phosphatidylglycerol (PG), which produces lysylphosphatidylglycerol (LPG), one of the components of the bacterial membrane with a positive net charge. LPG synthesis contributes to the resistance to cationic antimicrobial peptides (CAMPs) and likely protects M.tuberculosis against the CAMPs produced by competiting microorganisms (bacteriocins). In fact, the modification of anionic phosphatidylglycerol with positively charged L-lysine results in repulsion of the peptides.</text>
</comment>
<keyword evidence="10 19" id="KW-0067">ATP-binding</keyword>
<evidence type="ECO:0000256" key="1">
    <source>
        <dbReference type="ARBA" id="ARBA00004651"/>
    </source>
</evidence>
<comment type="similarity">
    <text evidence="19">Belongs to the class-II aminoacyl-tRNA synthetase family.</text>
</comment>
<evidence type="ECO:0000256" key="10">
    <source>
        <dbReference type="ARBA" id="ARBA00022840"/>
    </source>
</evidence>
<keyword evidence="24" id="KW-1185">Reference proteome</keyword>
<evidence type="ECO:0000256" key="20">
    <source>
        <dbReference type="SAM" id="MobiDB-lite"/>
    </source>
</evidence>
<dbReference type="InterPro" id="IPR006195">
    <property type="entry name" value="aa-tRNA-synth_II"/>
</dbReference>
<evidence type="ECO:0000256" key="6">
    <source>
        <dbReference type="ARBA" id="ARBA00022679"/>
    </source>
</evidence>
<dbReference type="NCBIfam" id="TIGR00499">
    <property type="entry name" value="lysS_bact"/>
    <property type="match status" value="1"/>
</dbReference>
<evidence type="ECO:0000256" key="11">
    <source>
        <dbReference type="ARBA" id="ARBA00022989"/>
    </source>
</evidence>
<keyword evidence="21" id="KW-0472">Membrane</keyword>
<feature type="binding site" evidence="19">
    <location>
        <position position="393"/>
    </location>
    <ligand>
        <name>Mg(2+)</name>
        <dbReference type="ChEBI" id="CHEBI:18420"/>
        <label>1</label>
    </ligand>
</feature>
<dbReference type="GO" id="GO:0046677">
    <property type="term" value="P:response to antibiotic"/>
    <property type="evidence" value="ECO:0007669"/>
    <property type="project" value="UniProtKB-KW"/>
</dbReference>
<evidence type="ECO:0000313" key="23">
    <source>
        <dbReference type="EMBL" id="AYG03758.1"/>
    </source>
</evidence>
<dbReference type="EC" id="6.1.1.6" evidence="19"/>
<comment type="similarity">
    <text evidence="2">In the N-terminal section; belongs to the LPG synthetase family.</text>
</comment>
<dbReference type="RefSeq" id="WP_120789291.1">
    <property type="nucleotide sequence ID" value="NZ_CP032624.1"/>
</dbReference>
<evidence type="ECO:0000256" key="12">
    <source>
        <dbReference type="ARBA" id="ARBA00023098"/>
    </source>
</evidence>
<dbReference type="Proteomes" id="UP000275069">
    <property type="component" value="Chromosome"/>
</dbReference>
<feature type="transmembrane region" description="Helical" evidence="21">
    <location>
        <begin position="628"/>
        <end position="647"/>
    </location>
</feature>
<dbReference type="EMBL" id="CP032624">
    <property type="protein sequence ID" value="AYG03758.1"/>
    <property type="molecule type" value="Genomic_DNA"/>
</dbReference>
<dbReference type="InterPro" id="IPR044136">
    <property type="entry name" value="Lys-tRNA-ligase_II_N"/>
</dbReference>
<dbReference type="GO" id="GO:0050071">
    <property type="term" value="F:phosphatidylglycerol lysyltransferase activity"/>
    <property type="evidence" value="ECO:0007669"/>
    <property type="project" value="UniProtKB-EC"/>
</dbReference>
<keyword evidence="7 21" id="KW-0812">Transmembrane</keyword>
<evidence type="ECO:0000313" key="24">
    <source>
        <dbReference type="Proteomes" id="UP000275069"/>
    </source>
</evidence>
<evidence type="ECO:0000256" key="2">
    <source>
        <dbReference type="ARBA" id="ARBA00005270"/>
    </source>
</evidence>
<keyword evidence="9 19" id="KW-0547">Nucleotide-binding</keyword>
<comment type="catalytic activity">
    <reaction evidence="17">
        <text>L-lysyl-tRNA(Lys) + a 1,2-diacyl-sn-glycero-3-phospho-(1'-sn-glycerol) = a 1,2-diacyl-sn-glycero-3-phospho-1'-(3'-O-L-lysyl)-sn-glycerol + tRNA(Lys)</text>
        <dbReference type="Rhea" id="RHEA:10668"/>
        <dbReference type="Rhea" id="RHEA-COMP:9696"/>
        <dbReference type="Rhea" id="RHEA-COMP:9697"/>
        <dbReference type="ChEBI" id="CHEBI:64716"/>
        <dbReference type="ChEBI" id="CHEBI:75792"/>
        <dbReference type="ChEBI" id="CHEBI:78442"/>
        <dbReference type="ChEBI" id="CHEBI:78529"/>
        <dbReference type="EC" id="2.3.2.3"/>
    </reaction>
</comment>
<dbReference type="GO" id="GO:0000049">
    <property type="term" value="F:tRNA binding"/>
    <property type="evidence" value="ECO:0007669"/>
    <property type="project" value="TreeGrafter"/>
</dbReference>
<feature type="region of interest" description="Disordered" evidence="20">
    <location>
        <begin position="498"/>
        <end position="534"/>
    </location>
</feature>
<evidence type="ECO:0000256" key="19">
    <source>
        <dbReference type="HAMAP-Rule" id="MF_00252"/>
    </source>
</evidence>
<feature type="domain" description="Aminoacyl-transfer RNA synthetases class-II family profile" evidence="22">
    <location>
        <begin position="155"/>
        <end position="474"/>
    </location>
</feature>
<evidence type="ECO:0000256" key="16">
    <source>
        <dbReference type="ARBA" id="ARBA00024681"/>
    </source>
</evidence>
<keyword evidence="19" id="KW-0963">Cytoplasm</keyword>
<dbReference type="GO" id="GO:0005829">
    <property type="term" value="C:cytosol"/>
    <property type="evidence" value="ECO:0007669"/>
    <property type="project" value="TreeGrafter"/>
</dbReference>
<keyword evidence="4" id="KW-1003">Cell membrane</keyword>